<gene>
    <name evidence="1" type="ORF">DI623_01420</name>
</gene>
<evidence type="ECO:0000313" key="2">
    <source>
        <dbReference type="Proteomes" id="UP000249066"/>
    </source>
</evidence>
<dbReference type="AlphaFoldDB" id="A0A2W5ABE1"/>
<organism evidence="1 2">
    <name type="scientific">Sphingomonas sanxanigenens</name>
    <dbReference type="NCBI Taxonomy" id="397260"/>
    <lineage>
        <taxon>Bacteria</taxon>
        <taxon>Pseudomonadati</taxon>
        <taxon>Pseudomonadota</taxon>
        <taxon>Alphaproteobacteria</taxon>
        <taxon>Sphingomonadales</taxon>
        <taxon>Sphingomonadaceae</taxon>
        <taxon>Sphingomonas</taxon>
    </lineage>
</organism>
<sequence length="61" mass="7034">MIYSKPREIFCSWEFAEGLMNSDDAVVILAIATSDEDICAMTFWYKDMDVLPPWIIDRKAA</sequence>
<accession>A0A2W5ABE1</accession>
<dbReference type="Proteomes" id="UP000249066">
    <property type="component" value="Unassembled WGS sequence"/>
</dbReference>
<proteinExistence type="predicted"/>
<comment type="caution">
    <text evidence="1">The sequence shown here is derived from an EMBL/GenBank/DDBJ whole genome shotgun (WGS) entry which is preliminary data.</text>
</comment>
<reference evidence="1 2" key="1">
    <citation type="submission" date="2017-08" db="EMBL/GenBank/DDBJ databases">
        <title>Infants hospitalized years apart are colonized by the same room-sourced microbial strains.</title>
        <authorList>
            <person name="Brooks B."/>
            <person name="Olm M.R."/>
            <person name="Firek B.A."/>
            <person name="Baker R."/>
            <person name="Thomas B.C."/>
            <person name="Morowitz M.J."/>
            <person name="Banfield J.F."/>
        </authorList>
    </citation>
    <scope>NUCLEOTIDE SEQUENCE [LARGE SCALE GENOMIC DNA]</scope>
    <source>
        <strain evidence="1">S2_018_000_R2_101</strain>
    </source>
</reference>
<dbReference type="EMBL" id="QFNN01000003">
    <property type="protein sequence ID" value="PZO91884.1"/>
    <property type="molecule type" value="Genomic_DNA"/>
</dbReference>
<evidence type="ECO:0000313" key="1">
    <source>
        <dbReference type="EMBL" id="PZO91884.1"/>
    </source>
</evidence>
<protein>
    <submittedName>
        <fullName evidence="1">Uncharacterized protein</fullName>
    </submittedName>
</protein>
<name>A0A2W5ABE1_9SPHN</name>